<dbReference type="InterPro" id="IPR002110">
    <property type="entry name" value="Ankyrin_rpt"/>
</dbReference>
<evidence type="ECO:0000313" key="7">
    <source>
        <dbReference type="Proteomes" id="UP000781932"/>
    </source>
</evidence>
<dbReference type="RefSeq" id="XP_038740859.1">
    <property type="nucleotide sequence ID" value="XM_038893759.1"/>
</dbReference>
<feature type="compositionally biased region" description="Basic and acidic residues" evidence="4">
    <location>
        <begin position="272"/>
        <end position="281"/>
    </location>
</feature>
<dbReference type="PANTHER" id="PTHR24126:SF14">
    <property type="entry name" value="ANK_REP_REGION DOMAIN-CONTAINING PROTEIN"/>
    <property type="match status" value="1"/>
</dbReference>
<dbReference type="Gene3D" id="1.25.40.20">
    <property type="entry name" value="Ankyrin repeat-containing domain"/>
    <property type="match status" value="2"/>
</dbReference>
<dbReference type="InterPro" id="IPR036770">
    <property type="entry name" value="Ankyrin_rpt-contain_sf"/>
</dbReference>
<dbReference type="PROSITE" id="PS50181">
    <property type="entry name" value="FBOX"/>
    <property type="match status" value="1"/>
</dbReference>
<feature type="repeat" description="ANK" evidence="3">
    <location>
        <begin position="356"/>
        <end position="385"/>
    </location>
</feature>
<feature type="compositionally biased region" description="Acidic residues" evidence="4">
    <location>
        <begin position="135"/>
        <end position="157"/>
    </location>
</feature>
<dbReference type="PANTHER" id="PTHR24126">
    <property type="entry name" value="ANKYRIN REPEAT, PH AND SEC7 DOMAIN CONTAINING PROTEIN SECG-RELATED"/>
    <property type="match status" value="1"/>
</dbReference>
<evidence type="ECO:0000259" key="5">
    <source>
        <dbReference type="PROSITE" id="PS50181"/>
    </source>
</evidence>
<protein>
    <recommendedName>
        <fullName evidence="5">F-box domain-containing protein</fullName>
    </recommendedName>
</protein>
<comment type="caution">
    <text evidence="6">The sequence shown here is derived from an EMBL/GenBank/DDBJ whole genome shotgun (WGS) entry which is preliminary data.</text>
</comment>
<dbReference type="Pfam" id="PF12796">
    <property type="entry name" value="Ank_2"/>
    <property type="match status" value="1"/>
</dbReference>
<feature type="repeat" description="ANK" evidence="3">
    <location>
        <begin position="290"/>
        <end position="322"/>
    </location>
</feature>
<accession>A0A9P6HV77</accession>
<reference evidence="6" key="1">
    <citation type="submission" date="2020-03" db="EMBL/GenBank/DDBJ databases">
        <authorList>
            <person name="He L."/>
        </authorList>
    </citation>
    <scope>NUCLEOTIDE SEQUENCE</scope>
    <source>
        <strain evidence="6">CkLH20</strain>
    </source>
</reference>
<dbReference type="AlphaFoldDB" id="A0A9P6HV77"/>
<reference evidence="6" key="2">
    <citation type="submission" date="2020-11" db="EMBL/GenBank/DDBJ databases">
        <title>Whole genome sequencing of Colletotrichum sp.</title>
        <authorList>
            <person name="Li H."/>
        </authorList>
    </citation>
    <scope>NUCLEOTIDE SEQUENCE</scope>
    <source>
        <strain evidence="6">CkLH20</strain>
    </source>
</reference>
<keyword evidence="7" id="KW-1185">Reference proteome</keyword>
<name>A0A9P6HV77_9PEZI</name>
<sequence length="785" mass="88993">MATPTPTPTLESAPTEILCAIAGLLRRSSLCALAKVNKRLNGIANRTLYTKAIDKGLPDITVLAALNGNIHTLKTAAAFGADLNRPNWVRLPSWARYKDYDDDEYWRYVPMHNGYDEGDDSDEDNTDVGGLEEYYEDTSEDSEDNDDSDDSHDDDGDEKDKNNEEDNGEGVDEEYAEHDGSADGGSGREDEDEEDDDEEVQDEEDEDNEDQYEEEDSEEWDEQYIEEYREDDDANQYEEEDNDEWDEEDHGIEEYREDDDDDDGSEENYQNGDHEKKEDCKKMAAKKGHGWATPLHAAASAGHDSIVKWLVSHGVDLNSKGQLFCSCHSLAELAVREADEELGTIDFDIIQIGIWTPLHYAICRGHESIACYLVKCGASMHVRYTSWDDELFTDEYLGARSDRNHPRRKKWRMMAIHSAASSCQQELLRHFVDLGVDVNTQDGCGANILHYAIQASSISMVKYCLSLGVDTDTSISVKIYEEHEDSKQYGSAASWTLSLCRSGKYLDAVLQSLADHGASFWMRRRFQGQIQRLKSMVVLTDMAYIEEDGMNSRLATRPLNGWIPKFLRGAVAEYRPDADFKNLRKEMRRFFFAAVRDPTIGPDVLDMILDSFPQLGVKKPMHWSTLIGCHEEASQFGALALKWILFDARICRGRKTKDKECNTTAKVRWLLRNGAETISNLDGHDRFFAMREFVSRLKHECGPSPFGRIIHSVESLNDVAEILALLGEHGGWNLEPFGEMKETAKDFVEFFTVLKRKNANWAKILIDRIGVPPEVSELIDQGEAN</sequence>
<organism evidence="6 7">
    <name type="scientific">Colletotrichum karsti</name>
    <dbReference type="NCBI Taxonomy" id="1095194"/>
    <lineage>
        <taxon>Eukaryota</taxon>
        <taxon>Fungi</taxon>
        <taxon>Dikarya</taxon>
        <taxon>Ascomycota</taxon>
        <taxon>Pezizomycotina</taxon>
        <taxon>Sordariomycetes</taxon>
        <taxon>Hypocreomycetidae</taxon>
        <taxon>Glomerellales</taxon>
        <taxon>Glomerellaceae</taxon>
        <taxon>Colletotrichum</taxon>
        <taxon>Colletotrichum boninense species complex</taxon>
    </lineage>
</organism>
<evidence type="ECO:0000313" key="6">
    <source>
        <dbReference type="EMBL" id="KAF9871398.1"/>
    </source>
</evidence>
<dbReference type="SUPFAM" id="SSF48403">
    <property type="entry name" value="Ankyrin repeat"/>
    <property type="match status" value="1"/>
</dbReference>
<dbReference type="PROSITE" id="PS50088">
    <property type="entry name" value="ANK_REPEAT"/>
    <property type="match status" value="2"/>
</dbReference>
<gene>
    <name evidence="6" type="ORF">CkaCkLH20_11045</name>
</gene>
<dbReference type="EMBL" id="JAATWM020000045">
    <property type="protein sequence ID" value="KAF9871398.1"/>
    <property type="molecule type" value="Genomic_DNA"/>
</dbReference>
<dbReference type="Pfam" id="PF13637">
    <property type="entry name" value="Ank_4"/>
    <property type="match status" value="1"/>
</dbReference>
<feature type="compositionally biased region" description="Acidic residues" evidence="4">
    <location>
        <begin position="189"/>
        <end position="266"/>
    </location>
</feature>
<keyword evidence="1" id="KW-0677">Repeat</keyword>
<dbReference type="GeneID" id="62166833"/>
<feature type="region of interest" description="Disordered" evidence="4">
    <location>
        <begin position="135"/>
        <end position="281"/>
    </location>
</feature>
<dbReference type="PROSITE" id="PS50297">
    <property type="entry name" value="ANK_REP_REGION"/>
    <property type="match status" value="1"/>
</dbReference>
<evidence type="ECO:0000256" key="2">
    <source>
        <dbReference type="ARBA" id="ARBA00023043"/>
    </source>
</evidence>
<proteinExistence type="predicted"/>
<feature type="compositionally biased region" description="Acidic residues" evidence="4">
    <location>
        <begin position="165"/>
        <end position="176"/>
    </location>
</feature>
<dbReference type="SMART" id="SM00248">
    <property type="entry name" value="ANK"/>
    <property type="match status" value="5"/>
</dbReference>
<evidence type="ECO:0000256" key="4">
    <source>
        <dbReference type="SAM" id="MobiDB-lite"/>
    </source>
</evidence>
<feature type="domain" description="F-box" evidence="5">
    <location>
        <begin position="7"/>
        <end position="52"/>
    </location>
</feature>
<dbReference type="OrthoDB" id="4844860at2759"/>
<evidence type="ECO:0000256" key="1">
    <source>
        <dbReference type="ARBA" id="ARBA00022737"/>
    </source>
</evidence>
<dbReference type="Proteomes" id="UP000781932">
    <property type="component" value="Unassembled WGS sequence"/>
</dbReference>
<keyword evidence="2 3" id="KW-0040">ANK repeat</keyword>
<dbReference type="InterPro" id="IPR001810">
    <property type="entry name" value="F-box_dom"/>
</dbReference>
<evidence type="ECO:0000256" key="3">
    <source>
        <dbReference type="PROSITE-ProRule" id="PRU00023"/>
    </source>
</evidence>